<gene>
    <name evidence="2" type="ORF">GGC33_02390</name>
</gene>
<keyword evidence="1" id="KW-0732">Signal</keyword>
<dbReference type="Proteomes" id="UP000437131">
    <property type="component" value="Unassembled WGS sequence"/>
</dbReference>
<comment type="caution">
    <text evidence="2">The sequence shown here is derived from an EMBL/GenBank/DDBJ whole genome shotgun (WGS) entry which is preliminary data.</text>
</comment>
<evidence type="ECO:0000256" key="1">
    <source>
        <dbReference type="SAM" id="SignalP"/>
    </source>
</evidence>
<feature type="signal peptide" evidence="1">
    <location>
        <begin position="1"/>
        <end position="22"/>
    </location>
</feature>
<dbReference type="AlphaFoldDB" id="A0A844GSM2"/>
<protein>
    <submittedName>
        <fullName evidence="2">DUF3124 domain-containing protein</fullName>
    </submittedName>
</protein>
<sequence length="183" mass="20841">MVWKIKHLILLLISFFIISCQTKETDNLKLTKEPFINTEIVTIDDNFKPIMGEIIYVPAYSYIYYSNRQRSHSLAITLSLHNTDVEFPIMIKSVKYYDSKGQLLEDYLSHPIQLNALSSTNFYIEDDDTRGGVGGNFLIEWVAQKEVSSPIAESVMVSTASTQGISFVSTGRIIKKLKFDDVK</sequence>
<dbReference type="InterPro" id="IPR021471">
    <property type="entry name" value="DUF3124"/>
</dbReference>
<evidence type="ECO:0000313" key="2">
    <source>
        <dbReference type="EMBL" id="MTF37778.1"/>
    </source>
</evidence>
<dbReference type="EMBL" id="WMIA01000002">
    <property type="protein sequence ID" value="MTF37778.1"/>
    <property type="molecule type" value="Genomic_DNA"/>
</dbReference>
<feature type="chain" id="PRO_5032698953" evidence="1">
    <location>
        <begin position="23"/>
        <end position="183"/>
    </location>
</feature>
<proteinExistence type="predicted"/>
<evidence type="ECO:0000313" key="3">
    <source>
        <dbReference type="Proteomes" id="UP000437131"/>
    </source>
</evidence>
<accession>A0A844GSM2</accession>
<name>A0A844GSM2_9CHRO</name>
<dbReference type="Pfam" id="PF11322">
    <property type="entry name" value="DUF3124"/>
    <property type="match status" value="1"/>
</dbReference>
<reference evidence="2 3" key="1">
    <citation type="submission" date="2019-11" db="EMBL/GenBank/DDBJ databases">
        <title>Isolation of a new High Light Tolerant Cyanobacteria.</title>
        <authorList>
            <person name="Dobson Z."/>
            <person name="Vaughn N."/>
            <person name="Vaughn M."/>
            <person name="Fromme P."/>
            <person name="Mazor Y."/>
        </authorList>
    </citation>
    <scope>NUCLEOTIDE SEQUENCE [LARGE SCALE GENOMIC DNA]</scope>
    <source>
        <strain evidence="2 3">0216</strain>
    </source>
</reference>
<organism evidence="2 3">
    <name type="scientific">Cyanobacterium aponinum 0216</name>
    <dbReference type="NCBI Taxonomy" id="2676140"/>
    <lineage>
        <taxon>Bacteria</taxon>
        <taxon>Bacillati</taxon>
        <taxon>Cyanobacteriota</taxon>
        <taxon>Cyanophyceae</taxon>
        <taxon>Oscillatoriophycideae</taxon>
        <taxon>Chroococcales</taxon>
        <taxon>Geminocystaceae</taxon>
        <taxon>Cyanobacterium</taxon>
    </lineage>
</organism>
<dbReference type="PROSITE" id="PS51257">
    <property type="entry name" value="PROKAR_LIPOPROTEIN"/>
    <property type="match status" value="1"/>
</dbReference>
<dbReference type="RefSeq" id="WP_155082643.1">
    <property type="nucleotide sequence ID" value="NZ_WMIA01000002.1"/>
</dbReference>